<name>A0A644TBY2_9ZZZZ</name>
<organism evidence="1">
    <name type="scientific">bioreactor metagenome</name>
    <dbReference type="NCBI Taxonomy" id="1076179"/>
    <lineage>
        <taxon>unclassified sequences</taxon>
        <taxon>metagenomes</taxon>
        <taxon>ecological metagenomes</taxon>
    </lineage>
</organism>
<gene>
    <name evidence="1" type="primary">bamD_3</name>
    <name evidence="1" type="ORF">SDC9_10078</name>
</gene>
<dbReference type="AlphaFoldDB" id="A0A644TBY2"/>
<sequence length="150" mass="16728">MRHGSIDGLRNKAHFSVKFGVKIILALSLALISCATRLEPVPENASSAEIIQRAQERSDAYDWKGAQYYYRTLQERFPDDLNLQVTAMYELAFIEYKQGHYEAARAGLQEVLALYKKPEGASLPQTWKILAEKVMAKLPSPGTTATSPAP</sequence>
<evidence type="ECO:0000313" key="1">
    <source>
        <dbReference type="EMBL" id="MPL64425.1"/>
    </source>
</evidence>
<dbReference type="InterPro" id="IPR011990">
    <property type="entry name" value="TPR-like_helical_dom_sf"/>
</dbReference>
<comment type="caution">
    <text evidence="1">The sequence shown here is derived from an EMBL/GenBank/DDBJ whole genome shotgun (WGS) entry which is preliminary data.</text>
</comment>
<proteinExistence type="predicted"/>
<dbReference type="PROSITE" id="PS51257">
    <property type="entry name" value="PROKAR_LIPOPROTEIN"/>
    <property type="match status" value="1"/>
</dbReference>
<dbReference type="Gene3D" id="1.25.40.10">
    <property type="entry name" value="Tetratricopeptide repeat domain"/>
    <property type="match status" value="1"/>
</dbReference>
<dbReference type="EMBL" id="VSSQ01000025">
    <property type="protein sequence ID" value="MPL64425.1"/>
    <property type="molecule type" value="Genomic_DNA"/>
</dbReference>
<protein>
    <submittedName>
        <fullName evidence="1">Outer membrane protein assembly factor BamD</fullName>
    </submittedName>
</protein>
<dbReference type="SUPFAM" id="SSF48452">
    <property type="entry name" value="TPR-like"/>
    <property type="match status" value="1"/>
</dbReference>
<reference evidence="1" key="1">
    <citation type="submission" date="2019-08" db="EMBL/GenBank/DDBJ databases">
        <authorList>
            <person name="Kucharzyk K."/>
            <person name="Murdoch R.W."/>
            <person name="Higgins S."/>
            <person name="Loffler F."/>
        </authorList>
    </citation>
    <scope>NUCLEOTIDE SEQUENCE</scope>
</reference>
<accession>A0A644TBY2</accession>